<evidence type="ECO:0000256" key="1">
    <source>
        <dbReference type="SAM" id="MobiDB-lite"/>
    </source>
</evidence>
<comment type="caution">
    <text evidence="2">The sequence shown here is derived from an EMBL/GenBank/DDBJ whole genome shotgun (WGS) entry which is preliminary data.</text>
</comment>
<organism evidence="2 3">
    <name type="scientific">Diploptera punctata</name>
    <name type="common">Pacific beetle cockroach</name>
    <dbReference type="NCBI Taxonomy" id="6984"/>
    <lineage>
        <taxon>Eukaryota</taxon>
        <taxon>Metazoa</taxon>
        <taxon>Ecdysozoa</taxon>
        <taxon>Arthropoda</taxon>
        <taxon>Hexapoda</taxon>
        <taxon>Insecta</taxon>
        <taxon>Pterygota</taxon>
        <taxon>Neoptera</taxon>
        <taxon>Polyneoptera</taxon>
        <taxon>Dictyoptera</taxon>
        <taxon>Blattodea</taxon>
        <taxon>Blaberoidea</taxon>
        <taxon>Blaberidae</taxon>
        <taxon>Diplopterinae</taxon>
        <taxon>Diploptera</taxon>
    </lineage>
</organism>
<feature type="compositionally biased region" description="Basic and acidic residues" evidence="1">
    <location>
        <begin position="209"/>
        <end position="220"/>
    </location>
</feature>
<feature type="compositionally biased region" description="Polar residues" evidence="1">
    <location>
        <begin position="59"/>
        <end position="122"/>
    </location>
</feature>
<dbReference type="AlphaFoldDB" id="A0AAD8ESI5"/>
<feature type="compositionally biased region" description="Polar residues" evidence="1">
    <location>
        <begin position="12"/>
        <end position="35"/>
    </location>
</feature>
<evidence type="ECO:0000313" key="3">
    <source>
        <dbReference type="Proteomes" id="UP001233999"/>
    </source>
</evidence>
<feature type="compositionally biased region" description="Low complexity" evidence="1">
    <location>
        <begin position="134"/>
        <end position="191"/>
    </location>
</feature>
<feature type="region of interest" description="Disordered" evidence="1">
    <location>
        <begin position="1"/>
        <end position="232"/>
    </location>
</feature>
<reference evidence="2" key="2">
    <citation type="submission" date="2023-05" db="EMBL/GenBank/DDBJ databases">
        <authorList>
            <person name="Fouks B."/>
        </authorList>
    </citation>
    <scope>NUCLEOTIDE SEQUENCE</scope>
    <source>
        <strain evidence="2">Stay&amp;Tobe</strain>
        <tissue evidence="2">Testes</tissue>
    </source>
</reference>
<feature type="non-terminal residue" evidence="2">
    <location>
        <position position="1"/>
    </location>
</feature>
<sequence>EDKDGMDVTVLKSPSSDDFNQDNSVSSHAFGSRSSYDGPMNDDLMHEGGSSINMPYGNTAEQGMQDSGSNNPGNAQHTLQSPKGSSTEAESQHQTDNASNNTPKNQGQQQHSTPNPYSNPITVQEEECLRNSRPQAPSQTLQSQPQSSQPTSQPTTPVKSQQSNPVHFSTATTSTNSTSPVQYNSSTSTTSVPPDPKSPARTPVLIPSRGREACFDDNLEHVPMSRLSDSSE</sequence>
<gene>
    <name evidence="2" type="ORF">L9F63_026163</name>
</gene>
<keyword evidence="3" id="KW-1185">Reference proteome</keyword>
<proteinExistence type="predicted"/>
<evidence type="ECO:0000313" key="2">
    <source>
        <dbReference type="EMBL" id="KAJ9600701.1"/>
    </source>
</evidence>
<protein>
    <submittedName>
        <fullName evidence="2">Uncharacterized protein</fullName>
    </submittedName>
</protein>
<feature type="non-terminal residue" evidence="2">
    <location>
        <position position="232"/>
    </location>
</feature>
<reference evidence="2" key="1">
    <citation type="journal article" date="2023" name="IScience">
        <title>Live-bearing cockroach genome reveals convergent evolutionary mechanisms linked to viviparity in insects and beyond.</title>
        <authorList>
            <person name="Fouks B."/>
            <person name="Harrison M.C."/>
            <person name="Mikhailova A.A."/>
            <person name="Marchal E."/>
            <person name="English S."/>
            <person name="Carruthers M."/>
            <person name="Jennings E.C."/>
            <person name="Chiamaka E.L."/>
            <person name="Frigard R.A."/>
            <person name="Pippel M."/>
            <person name="Attardo G.M."/>
            <person name="Benoit J.B."/>
            <person name="Bornberg-Bauer E."/>
            <person name="Tobe S.S."/>
        </authorList>
    </citation>
    <scope>NUCLEOTIDE SEQUENCE</scope>
    <source>
        <strain evidence="2">Stay&amp;Tobe</strain>
    </source>
</reference>
<accession>A0AAD8ESI5</accession>
<dbReference type="EMBL" id="JASPKZ010000100">
    <property type="protein sequence ID" value="KAJ9600701.1"/>
    <property type="molecule type" value="Genomic_DNA"/>
</dbReference>
<name>A0AAD8ESI5_DIPPU</name>
<dbReference type="Proteomes" id="UP001233999">
    <property type="component" value="Unassembled WGS sequence"/>
</dbReference>